<dbReference type="CDD" id="cd08041">
    <property type="entry name" value="OBF_kDNA_ligase_like"/>
    <property type="match status" value="1"/>
</dbReference>
<dbReference type="Gene3D" id="3.30.1490.70">
    <property type="match status" value="1"/>
</dbReference>
<comment type="caution">
    <text evidence="9">The sequence shown here is derived from an EMBL/GenBank/DDBJ whole genome shotgun (WGS) entry which is preliminary data.</text>
</comment>
<dbReference type="GO" id="GO:0006260">
    <property type="term" value="P:DNA replication"/>
    <property type="evidence" value="ECO:0007669"/>
    <property type="project" value="UniProtKB-KW"/>
</dbReference>
<dbReference type="PANTHER" id="PTHR47810:SF1">
    <property type="entry name" value="DNA LIGASE B"/>
    <property type="match status" value="1"/>
</dbReference>
<evidence type="ECO:0000256" key="3">
    <source>
        <dbReference type="ARBA" id="ARBA00022705"/>
    </source>
</evidence>
<evidence type="ECO:0000256" key="4">
    <source>
        <dbReference type="ARBA" id="ARBA00022763"/>
    </source>
</evidence>
<dbReference type="GO" id="GO:0003910">
    <property type="term" value="F:DNA ligase (ATP) activity"/>
    <property type="evidence" value="ECO:0007669"/>
    <property type="project" value="UniProtKB-EC"/>
</dbReference>
<organism evidence="9">
    <name type="scientific">Burkholderia pseudomallei</name>
    <name type="common">Pseudomonas pseudomallei</name>
    <dbReference type="NCBI Taxonomy" id="28450"/>
    <lineage>
        <taxon>Bacteria</taxon>
        <taxon>Pseudomonadati</taxon>
        <taxon>Pseudomonadota</taxon>
        <taxon>Betaproteobacteria</taxon>
        <taxon>Burkholderiales</taxon>
        <taxon>Burkholderiaceae</taxon>
        <taxon>Burkholderia</taxon>
        <taxon>pseudomallei group</taxon>
    </lineage>
</organism>
<accession>A0ABF7PJ49</accession>
<dbReference type="CDD" id="cd07896">
    <property type="entry name" value="Adenylation_kDNA_ligase_like"/>
    <property type="match status" value="1"/>
</dbReference>
<comment type="cofactor">
    <cofactor evidence="1">
        <name>a divalent metal cation</name>
        <dbReference type="ChEBI" id="CHEBI:60240"/>
    </cofactor>
</comment>
<dbReference type="GO" id="GO:0006281">
    <property type="term" value="P:DNA repair"/>
    <property type="evidence" value="ECO:0007669"/>
    <property type="project" value="UniProtKB-KW"/>
</dbReference>
<dbReference type="PROSITE" id="PS00333">
    <property type="entry name" value="DNA_LIGASE_A2"/>
    <property type="match status" value="1"/>
</dbReference>
<feature type="domain" description="ATP-dependent DNA ligase family profile" evidence="7">
    <location>
        <begin position="9"/>
        <end position="198"/>
    </location>
</feature>
<evidence type="ECO:0000256" key="1">
    <source>
        <dbReference type="ARBA" id="ARBA00001968"/>
    </source>
</evidence>
<keyword evidence="4" id="KW-0227">DNA damage</keyword>
<reference evidence="9" key="1">
    <citation type="submission" date="2014-07" db="EMBL/GenBank/DDBJ databases">
        <authorList>
            <person name="Bishop-Lilly K.A."/>
            <person name="Broomall S.M."/>
            <person name="Chain P.S."/>
            <person name="Chertkov O."/>
            <person name="Coyne S.R."/>
            <person name="Daligault H.E."/>
            <person name="Davenport K.W."/>
            <person name="Erkkila T."/>
            <person name="Frey K.G."/>
            <person name="Gibbons H.S."/>
            <person name="Gu W."/>
            <person name="Jaissle J."/>
            <person name="Johnson S.L."/>
            <person name="Koroleva G.I."/>
            <person name="Ladner J.T."/>
            <person name="Lo C.-C."/>
            <person name="Minogue T.D."/>
            <person name="Munk C."/>
            <person name="Palacios G.F."/>
            <person name="Redden C.L."/>
            <person name="Rosenzweig C.N."/>
            <person name="Scholz M.B."/>
            <person name="Teshima H."/>
            <person name="Xu Y."/>
        </authorList>
    </citation>
    <scope>NUCLEOTIDE SEQUENCE</scope>
    <source>
        <strain evidence="9">BES</strain>
    </source>
</reference>
<evidence type="ECO:0000256" key="6">
    <source>
        <dbReference type="ARBA" id="ARBA00034003"/>
    </source>
</evidence>
<dbReference type="RefSeq" id="WP_050042554.1">
    <property type="nucleotide sequence ID" value="NZ_KN150978.1"/>
</dbReference>
<dbReference type="PANTHER" id="PTHR47810">
    <property type="entry name" value="DNA LIGASE"/>
    <property type="match status" value="1"/>
</dbReference>
<protein>
    <submittedName>
        <fullName evidence="9">A544R protein</fullName>
    </submittedName>
</protein>
<dbReference type="InterPro" id="IPR012340">
    <property type="entry name" value="NA-bd_OB-fold"/>
</dbReference>
<keyword evidence="2" id="KW-0436">Ligase</keyword>
<dbReference type="EMBL" id="JPHA01000251">
    <property type="protein sequence ID" value="KGD55432.1"/>
    <property type="molecule type" value="Genomic_DNA"/>
</dbReference>
<dbReference type="SUPFAM" id="SSF50249">
    <property type="entry name" value="Nucleic acid-binding proteins"/>
    <property type="match status" value="1"/>
</dbReference>
<evidence type="ECO:0000256" key="5">
    <source>
        <dbReference type="ARBA" id="ARBA00023204"/>
    </source>
</evidence>
<sequence length="321" mass="35686">MTIPTGFKPMLAATLTKPELIKFPVWASPKIDGIRCVFFGGVAYSRSLKPIPNPVVQEFAAAYASLLEGLDGELTVGSPTDANCMQNSMAVMSKSAEPDFTFHVFDWFPLRIPTRSDEMGYDRRSEIVERRIADFYARYPAEDIKAVPQHLCVCAEDLDTLEARFLADGYEGMMIRAHSGTYKCGRSTEREGGLVKVKRFVDGEAVIVGFEEEMRNENEATRNATGRTERSTAQAGLVGKETLGALVVRRFESRGMGEPYGPVGPEFNIGTGFTAAQRRDYWQGRDGLIGRVVKFKHFDHGTVDAPRHPVFIGFRHPEDMG</sequence>
<dbReference type="Pfam" id="PF14743">
    <property type="entry name" value="DNA_ligase_OB_2"/>
    <property type="match status" value="1"/>
</dbReference>
<dbReference type="SUPFAM" id="SSF56091">
    <property type="entry name" value="DNA ligase/mRNA capping enzyme, catalytic domain"/>
    <property type="match status" value="1"/>
</dbReference>
<feature type="domain" description="DNA ligase OB-like" evidence="8">
    <location>
        <begin position="241"/>
        <end position="315"/>
    </location>
</feature>
<dbReference type="InterPro" id="IPR012310">
    <property type="entry name" value="DNA_ligase_ATP-dep_cent"/>
</dbReference>
<dbReference type="AlphaFoldDB" id="A0ABF7PJ49"/>
<evidence type="ECO:0000259" key="7">
    <source>
        <dbReference type="Pfam" id="PF01068"/>
    </source>
</evidence>
<gene>
    <name evidence="9" type="primary">a544R</name>
    <name evidence="9" type="ORF">DP49_944</name>
</gene>
<dbReference type="Pfam" id="PF01068">
    <property type="entry name" value="DNA_ligase_A_M"/>
    <property type="match status" value="1"/>
</dbReference>
<evidence type="ECO:0000259" key="8">
    <source>
        <dbReference type="Pfam" id="PF14743"/>
    </source>
</evidence>
<name>A0ABF7PJ49_BURPE</name>
<dbReference type="InterPro" id="IPR016059">
    <property type="entry name" value="DNA_ligase_ATP-dep_CS"/>
</dbReference>
<dbReference type="Gene3D" id="2.40.50.140">
    <property type="entry name" value="Nucleic acid-binding proteins"/>
    <property type="match status" value="1"/>
</dbReference>
<comment type="catalytic activity">
    <reaction evidence="6">
        <text>ATP + (deoxyribonucleotide)n-3'-hydroxyl + 5'-phospho-(deoxyribonucleotide)m = (deoxyribonucleotide)n+m + AMP + diphosphate.</text>
        <dbReference type="EC" id="6.5.1.1"/>
    </reaction>
</comment>
<dbReference type="InterPro" id="IPR050326">
    <property type="entry name" value="NAD_dep_DNA_ligaseB"/>
</dbReference>
<evidence type="ECO:0000313" key="9">
    <source>
        <dbReference type="EMBL" id="KGD55432.1"/>
    </source>
</evidence>
<keyword evidence="3" id="KW-0235">DNA replication</keyword>
<dbReference type="InterPro" id="IPR029319">
    <property type="entry name" value="DNA_ligase_OB"/>
</dbReference>
<evidence type="ECO:0000256" key="2">
    <source>
        <dbReference type="ARBA" id="ARBA00022598"/>
    </source>
</evidence>
<keyword evidence="5" id="KW-0234">DNA repair</keyword>
<proteinExistence type="predicted"/>
<dbReference type="Gene3D" id="3.30.470.30">
    <property type="entry name" value="DNA ligase/mRNA capping enzyme"/>
    <property type="match status" value="1"/>
</dbReference>